<keyword evidence="3" id="KW-1185">Reference proteome</keyword>
<dbReference type="STRING" id="585531.HMPREF0063_12031"/>
<dbReference type="SUPFAM" id="SSF53474">
    <property type="entry name" value="alpha/beta-Hydrolases"/>
    <property type="match status" value="1"/>
</dbReference>
<dbReference type="PANTHER" id="PTHR43798:SF33">
    <property type="entry name" value="HYDROLASE, PUTATIVE (AFU_ORTHOLOGUE AFUA_2G14860)-RELATED"/>
    <property type="match status" value="1"/>
</dbReference>
<feature type="domain" description="AB hydrolase-1" evidence="1">
    <location>
        <begin position="39"/>
        <end position="268"/>
    </location>
</feature>
<dbReference type="Pfam" id="PF12697">
    <property type="entry name" value="Abhydrolase_6"/>
    <property type="match status" value="1"/>
</dbReference>
<evidence type="ECO:0000313" key="2">
    <source>
        <dbReference type="EMBL" id="EFQ82822.1"/>
    </source>
</evidence>
<accession>E2SE95</accession>
<keyword evidence="2" id="KW-0378">Hydrolase</keyword>
<evidence type="ECO:0000313" key="3">
    <source>
        <dbReference type="Proteomes" id="UP000003111"/>
    </source>
</evidence>
<dbReference type="EMBL" id="ACLF03000006">
    <property type="protein sequence ID" value="EFQ82822.1"/>
    <property type="molecule type" value="Genomic_DNA"/>
</dbReference>
<name>E2SE95_9ACTN</name>
<evidence type="ECO:0000259" key="1">
    <source>
        <dbReference type="Pfam" id="PF12697"/>
    </source>
</evidence>
<dbReference type="PANTHER" id="PTHR43798">
    <property type="entry name" value="MONOACYLGLYCEROL LIPASE"/>
    <property type="match status" value="1"/>
</dbReference>
<organism evidence="2 3">
    <name type="scientific">Aeromicrobium marinum DSM 15272</name>
    <dbReference type="NCBI Taxonomy" id="585531"/>
    <lineage>
        <taxon>Bacteria</taxon>
        <taxon>Bacillati</taxon>
        <taxon>Actinomycetota</taxon>
        <taxon>Actinomycetes</taxon>
        <taxon>Propionibacteriales</taxon>
        <taxon>Nocardioidaceae</taxon>
        <taxon>Aeromicrobium</taxon>
    </lineage>
</organism>
<dbReference type="eggNOG" id="COG2267">
    <property type="taxonomic scope" value="Bacteria"/>
</dbReference>
<dbReference type="HOGENOM" id="CLU_020336_23_0_11"/>
<dbReference type="OrthoDB" id="3211023at2"/>
<reference evidence="2" key="1">
    <citation type="submission" date="2010-08" db="EMBL/GenBank/DDBJ databases">
        <authorList>
            <person name="Muzny D."/>
            <person name="Qin X."/>
            <person name="Buhay C."/>
            <person name="Dugan-Rocha S."/>
            <person name="Ding Y."/>
            <person name="Chen G."/>
            <person name="Hawes A."/>
            <person name="Holder M."/>
            <person name="Jhangiani S."/>
            <person name="Johnson A."/>
            <person name="Khan Z."/>
            <person name="Li Z."/>
            <person name="Liu W."/>
            <person name="Liu X."/>
            <person name="Perez L."/>
            <person name="Shen H."/>
            <person name="Wang Q."/>
            <person name="Watt J."/>
            <person name="Xi L."/>
            <person name="Xin Y."/>
            <person name="Zhou J."/>
            <person name="Deng J."/>
            <person name="Jiang H."/>
            <person name="Liu Y."/>
            <person name="Qu J."/>
            <person name="Song X.-Z."/>
            <person name="Zhang L."/>
            <person name="Villasana D."/>
            <person name="Johnson A."/>
            <person name="Liu J."/>
            <person name="Liyanage D."/>
            <person name="Lorensuhewa L."/>
            <person name="Robinson T."/>
            <person name="Song A."/>
            <person name="Song B.-B."/>
            <person name="Dinh H."/>
            <person name="Thornton R."/>
            <person name="Coyle M."/>
            <person name="Francisco L."/>
            <person name="Jackson L."/>
            <person name="Javaid M."/>
            <person name="Korchina V."/>
            <person name="Kovar C."/>
            <person name="Mata R."/>
            <person name="Mathew T."/>
            <person name="Ngo R."/>
            <person name="Nguyen L."/>
            <person name="Nguyen N."/>
            <person name="Okwuonu G."/>
            <person name="Ongeri F."/>
            <person name="Pham C."/>
            <person name="Simmons D."/>
            <person name="Wilczek-Boney K."/>
            <person name="Hale W."/>
            <person name="Jakkamsetti A."/>
            <person name="Pham P."/>
            <person name="Ruth R."/>
            <person name="San Lucas F."/>
            <person name="Warren J."/>
            <person name="Zhang J."/>
            <person name="Zhao Z."/>
            <person name="Zhou C."/>
            <person name="Zhu D."/>
            <person name="Lee S."/>
            <person name="Bess C."/>
            <person name="Blankenburg K."/>
            <person name="Forbes L."/>
            <person name="Fu Q."/>
            <person name="Gubbala S."/>
            <person name="Hirani K."/>
            <person name="Jayaseelan J.C."/>
            <person name="Lara F."/>
            <person name="Munidasa M."/>
            <person name="Palculict T."/>
            <person name="Patil S."/>
            <person name="Pu L.-L."/>
            <person name="Saada N."/>
            <person name="Tang L."/>
            <person name="Weissenberger G."/>
            <person name="Zhu Y."/>
            <person name="Hemphill L."/>
            <person name="Shang Y."/>
            <person name="Youmans B."/>
            <person name="Ayvaz T."/>
            <person name="Ross M."/>
            <person name="Santibanez J."/>
            <person name="Aqrawi P."/>
            <person name="Gross S."/>
            <person name="Joshi V."/>
            <person name="Fowler G."/>
            <person name="Nazareth L."/>
            <person name="Reid J."/>
            <person name="Worley K."/>
            <person name="Petrosino J."/>
            <person name="Highlander S."/>
            <person name="Gibbs R."/>
        </authorList>
    </citation>
    <scope>NUCLEOTIDE SEQUENCE [LARGE SCALE GENOMIC DNA]</scope>
    <source>
        <strain evidence="2">DSM 15272</strain>
    </source>
</reference>
<dbReference type="RefSeq" id="WP_007077123.1">
    <property type="nucleotide sequence ID" value="NZ_CM001024.1"/>
</dbReference>
<gene>
    <name evidence="2" type="ORF">HMPREF0063_12031</name>
</gene>
<dbReference type="Proteomes" id="UP000003111">
    <property type="component" value="Unassembled WGS sequence"/>
</dbReference>
<comment type="caution">
    <text evidence="2">The sequence shown here is derived from an EMBL/GenBank/DDBJ whole genome shotgun (WGS) entry which is preliminary data.</text>
</comment>
<dbReference type="AlphaFoldDB" id="E2SE95"/>
<dbReference type="InterPro" id="IPR029058">
    <property type="entry name" value="AB_hydrolase_fold"/>
</dbReference>
<proteinExistence type="predicted"/>
<dbReference type="GO" id="GO:0016787">
    <property type="term" value="F:hydrolase activity"/>
    <property type="evidence" value="ECO:0007669"/>
    <property type="project" value="UniProtKB-KW"/>
</dbReference>
<dbReference type="InterPro" id="IPR050266">
    <property type="entry name" value="AB_hydrolase_sf"/>
</dbReference>
<sequence>MSTPTSVTLPDGVDAVTVHTARGAFAAHRSCPPDPVAQIVLVPGWTGSKEDFTPVLPLLSAAGFGVTAYDQRGQFESPGGPGDDYTLAALAADALAVAGDLGGRPHLLGHSFGGLVAQRAVVDHPGAWASVSLLCSGPGALGEEAARFFAPLIRSLTTVPLDTIHTLREQIAGVDRPPEIAEFLRRRFTSNSADGLRAFTQHLVDAPDCTAEVAATGVPVWVGRGAGDDAWPHPVQDAMASRLGTTVRVIDGADHSPAVENPRGLVDAWLPFLRSR</sequence>
<dbReference type="InterPro" id="IPR000073">
    <property type="entry name" value="AB_hydrolase_1"/>
</dbReference>
<protein>
    <submittedName>
        <fullName evidence="2">Hydrolase, alpha/beta domain protein</fullName>
    </submittedName>
</protein>
<dbReference type="GO" id="GO:0016020">
    <property type="term" value="C:membrane"/>
    <property type="evidence" value="ECO:0007669"/>
    <property type="project" value="TreeGrafter"/>
</dbReference>
<dbReference type="Gene3D" id="3.40.50.1820">
    <property type="entry name" value="alpha/beta hydrolase"/>
    <property type="match status" value="1"/>
</dbReference>